<evidence type="ECO:0000256" key="1">
    <source>
        <dbReference type="SAM" id="MobiDB-lite"/>
    </source>
</evidence>
<dbReference type="AlphaFoldDB" id="A0A3R8T6R3"/>
<proteinExistence type="predicted"/>
<gene>
    <name evidence="2" type="ORF">EIP75_04135</name>
</gene>
<reference evidence="2 3" key="1">
    <citation type="submission" date="2018-12" db="EMBL/GenBank/DDBJ databases">
        <title>The whole draft genome of Aquabacterium sp. SJQ9.</title>
        <authorList>
            <person name="Sun L."/>
            <person name="Gao X."/>
            <person name="Chen W."/>
            <person name="Huang K."/>
        </authorList>
    </citation>
    <scope>NUCLEOTIDE SEQUENCE [LARGE SCALE GENOMIC DNA]</scope>
    <source>
        <strain evidence="2 3">SJQ9</strain>
    </source>
</reference>
<organism evidence="2 3">
    <name type="scientific">Aquabacterium soli</name>
    <dbReference type="NCBI Taxonomy" id="2493092"/>
    <lineage>
        <taxon>Bacteria</taxon>
        <taxon>Pseudomonadati</taxon>
        <taxon>Pseudomonadota</taxon>
        <taxon>Betaproteobacteria</taxon>
        <taxon>Burkholderiales</taxon>
        <taxon>Aquabacterium</taxon>
    </lineage>
</organism>
<dbReference type="RefSeq" id="WP_125241977.1">
    <property type="nucleotide sequence ID" value="NZ_RSED01000003.1"/>
</dbReference>
<protein>
    <submittedName>
        <fullName evidence="2">Uncharacterized protein</fullName>
    </submittedName>
</protein>
<comment type="caution">
    <text evidence="2">The sequence shown here is derived from an EMBL/GenBank/DDBJ whole genome shotgun (WGS) entry which is preliminary data.</text>
</comment>
<dbReference type="EMBL" id="RSED01000003">
    <property type="protein sequence ID" value="RRS05408.1"/>
    <property type="molecule type" value="Genomic_DNA"/>
</dbReference>
<dbReference type="OrthoDB" id="9153761at2"/>
<keyword evidence="3" id="KW-1185">Reference proteome</keyword>
<evidence type="ECO:0000313" key="2">
    <source>
        <dbReference type="EMBL" id="RRS05408.1"/>
    </source>
</evidence>
<feature type="region of interest" description="Disordered" evidence="1">
    <location>
        <begin position="49"/>
        <end position="92"/>
    </location>
</feature>
<evidence type="ECO:0000313" key="3">
    <source>
        <dbReference type="Proteomes" id="UP000269265"/>
    </source>
</evidence>
<sequence>MSIVVYWMSQGRPFVEAFTDEQLLPALAFAEARRKDKDASGQALNHHVVLNSELGDNVGKPGVSDELPVDYSWTKSHRGGPPESGNPPKTLA</sequence>
<name>A0A3R8T6R3_9BURK</name>
<dbReference type="Proteomes" id="UP000269265">
    <property type="component" value="Unassembled WGS sequence"/>
</dbReference>
<accession>A0A3R8T6R3</accession>